<dbReference type="EMBL" id="CP053085">
    <property type="protein sequence ID" value="QJR34330.1"/>
    <property type="molecule type" value="Genomic_DNA"/>
</dbReference>
<dbReference type="Proteomes" id="UP000500938">
    <property type="component" value="Chromosome"/>
</dbReference>
<gene>
    <name evidence="2" type="ORF">HKW67_01725</name>
</gene>
<feature type="compositionally biased region" description="Acidic residues" evidence="1">
    <location>
        <begin position="127"/>
        <end position="165"/>
    </location>
</feature>
<name>A0A6M4II79_9BACT</name>
<dbReference type="RefSeq" id="WP_171223756.1">
    <property type="nucleotide sequence ID" value="NZ_CP053085.1"/>
</dbReference>
<sequence length="165" mass="17687">MTTTARDYLVNRFETDAAVLRERVALMARGTKVPGPDASTSGRMADACDEVVAMLMAIASHGDASAELDAIMALVPLLERRATEQQSNPAVRSVYAGAATRIREIRSAEAQSAQADGIPSEALDGTENPDDELEHDDDLDDLDDDDVDDDVIDFDEDDDSADGSK</sequence>
<evidence type="ECO:0000256" key="1">
    <source>
        <dbReference type="SAM" id="MobiDB-lite"/>
    </source>
</evidence>
<dbReference type="AlphaFoldDB" id="A0A6M4II79"/>
<evidence type="ECO:0000313" key="3">
    <source>
        <dbReference type="Proteomes" id="UP000500938"/>
    </source>
</evidence>
<organism evidence="2 3">
    <name type="scientific">Gemmatimonas groenlandica</name>
    <dbReference type="NCBI Taxonomy" id="2732249"/>
    <lineage>
        <taxon>Bacteria</taxon>
        <taxon>Pseudomonadati</taxon>
        <taxon>Gemmatimonadota</taxon>
        <taxon>Gemmatimonadia</taxon>
        <taxon>Gemmatimonadales</taxon>
        <taxon>Gemmatimonadaceae</taxon>
        <taxon>Gemmatimonas</taxon>
    </lineage>
</organism>
<accession>A0A6M4II79</accession>
<dbReference type="KEGG" id="ggr:HKW67_01725"/>
<keyword evidence="3" id="KW-1185">Reference proteome</keyword>
<evidence type="ECO:0000313" key="2">
    <source>
        <dbReference type="EMBL" id="QJR34330.1"/>
    </source>
</evidence>
<protein>
    <submittedName>
        <fullName evidence="2">Uncharacterized protein</fullName>
    </submittedName>
</protein>
<feature type="region of interest" description="Disordered" evidence="1">
    <location>
        <begin position="107"/>
        <end position="165"/>
    </location>
</feature>
<proteinExistence type="predicted"/>
<reference evidence="2 3" key="1">
    <citation type="submission" date="2020-05" db="EMBL/GenBank/DDBJ databases">
        <title>Complete genome sequence of Gemmatimonas greenlandica TET16.</title>
        <authorList>
            <person name="Zeng Y."/>
        </authorList>
    </citation>
    <scope>NUCLEOTIDE SEQUENCE [LARGE SCALE GENOMIC DNA]</scope>
    <source>
        <strain evidence="2 3">TET16</strain>
    </source>
</reference>